<dbReference type="eggNOG" id="ENOG5032U2D">
    <property type="taxonomic scope" value="Bacteria"/>
</dbReference>
<keyword evidence="3" id="KW-1185">Reference proteome</keyword>
<protein>
    <recommendedName>
        <fullName evidence="1">DUF3828 domain-containing protein</fullName>
    </recommendedName>
</protein>
<evidence type="ECO:0000313" key="3">
    <source>
        <dbReference type="Proteomes" id="UP000029986"/>
    </source>
</evidence>
<feature type="domain" description="DUF3828" evidence="1">
    <location>
        <begin position="12"/>
        <end position="131"/>
    </location>
</feature>
<dbReference type="PATRIC" id="fig|1453496.5.peg.1864"/>
<dbReference type="HOGENOM" id="CLU_097842_0_0_6"/>
<evidence type="ECO:0000313" key="2">
    <source>
        <dbReference type="EMBL" id="AIU74831.1"/>
    </source>
</evidence>
<proteinExistence type="predicted"/>
<dbReference type="Gene3D" id="3.10.450.50">
    <property type="match status" value="1"/>
</dbReference>
<accession>A0A097R7W6</accession>
<dbReference type="Proteomes" id="UP000029986">
    <property type="component" value="Chromosome"/>
</dbReference>
<dbReference type="Pfam" id="PF12883">
    <property type="entry name" value="DUF3828"/>
    <property type="match status" value="1"/>
</dbReference>
<dbReference type="AlphaFoldDB" id="A0A097R7W6"/>
<dbReference type="EMBL" id="CP009706">
    <property type="protein sequence ID" value="AIU74831.1"/>
    <property type="molecule type" value="Genomic_DNA"/>
</dbReference>
<dbReference type="KEGG" id="hav:AT03_09315"/>
<evidence type="ECO:0000259" key="1">
    <source>
        <dbReference type="Pfam" id="PF12883"/>
    </source>
</evidence>
<sequence>MFFISGCVHQSAEQRTKDFYQQYLHAYADGTSEIKDDSSVSCKYIATDTARRLMEIHAIPEQEITGADYFTYTQDYAPEWIPRLKVGHARDFMGGKVVDVWLGVEDTKHIKIEVYLRLEDKDWKIYRVRNVSGNTEQYIFDDRAIASAKAYAATMPSE</sequence>
<name>A0A097R7W6_HAFAL</name>
<gene>
    <name evidence="2" type="ORF">AT03_09315</name>
</gene>
<dbReference type="InterPro" id="IPR024289">
    <property type="entry name" value="DUF3828"/>
</dbReference>
<reference evidence="2 3" key="1">
    <citation type="journal article" date="2014" name="Gut Pathog.">
        <title>Gene clusters of Hafnia alvei strain FB1 important in survival and pathogenesis: a draft genome perspective.</title>
        <authorList>
            <person name="Tan J.Y."/>
            <person name="Yin W.F."/>
            <person name="Chan K.G."/>
        </authorList>
    </citation>
    <scope>NUCLEOTIDE SEQUENCE [LARGE SCALE GENOMIC DNA]</scope>
    <source>
        <strain evidence="2 3">FB1</strain>
    </source>
</reference>
<organism evidence="2 3">
    <name type="scientific">Hafnia alvei FB1</name>
    <dbReference type="NCBI Taxonomy" id="1453496"/>
    <lineage>
        <taxon>Bacteria</taxon>
        <taxon>Pseudomonadati</taxon>
        <taxon>Pseudomonadota</taxon>
        <taxon>Gammaproteobacteria</taxon>
        <taxon>Enterobacterales</taxon>
        <taxon>Hafniaceae</taxon>
        <taxon>Hafnia</taxon>
    </lineage>
</organism>